<reference evidence="1 2" key="1">
    <citation type="submission" date="2017-08" db="EMBL/GenBank/DDBJ databases">
        <title>Complete genome sequence of Mucilaginibacter sp. strain BJC16-A31.</title>
        <authorList>
            <consortium name="Henan University of Science and Technology"/>
            <person name="You X."/>
        </authorList>
    </citation>
    <scope>NUCLEOTIDE SEQUENCE [LARGE SCALE GENOMIC DNA]</scope>
    <source>
        <strain evidence="1 2">BJC16-A31</strain>
    </source>
</reference>
<evidence type="ECO:0000313" key="1">
    <source>
        <dbReference type="EMBL" id="ASU34355.1"/>
    </source>
</evidence>
<sequence length="105" mass="12054">MSTNLATKIETMATLTVVYSAKPFYYVEEATIEGKNVSVSYFDENIEEWDTVTSKVPVKALLEFVNEFYRVAEETDNRSDFEYLQDNLEAVVRDYLNHGKGVSHV</sequence>
<organism evidence="1 2">
    <name type="scientific">Mucilaginibacter xinganensis</name>
    <dbReference type="NCBI Taxonomy" id="1234841"/>
    <lineage>
        <taxon>Bacteria</taxon>
        <taxon>Pseudomonadati</taxon>
        <taxon>Bacteroidota</taxon>
        <taxon>Sphingobacteriia</taxon>
        <taxon>Sphingobacteriales</taxon>
        <taxon>Sphingobacteriaceae</taxon>
        <taxon>Mucilaginibacter</taxon>
    </lineage>
</organism>
<dbReference type="EMBL" id="CP022743">
    <property type="protein sequence ID" value="ASU34355.1"/>
    <property type="molecule type" value="Genomic_DNA"/>
</dbReference>
<proteinExistence type="predicted"/>
<dbReference type="RefSeq" id="WP_094570713.1">
    <property type="nucleotide sequence ID" value="NZ_CP022743.1"/>
</dbReference>
<protein>
    <submittedName>
        <fullName evidence="1">Uncharacterized protein</fullName>
    </submittedName>
</protein>
<name>A0A223NWW9_9SPHI</name>
<dbReference type="AlphaFoldDB" id="A0A223NWW9"/>
<accession>A0A223NWW9</accession>
<dbReference type="KEGG" id="muc:MuYL_2468"/>
<gene>
    <name evidence="1" type="ORF">MuYL_2468</name>
</gene>
<keyword evidence="2" id="KW-1185">Reference proteome</keyword>
<dbReference type="Proteomes" id="UP000215002">
    <property type="component" value="Chromosome"/>
</dbReference>
<evidence type="ECO:0000313" key="2">
    <source>
        <dbReference type="Proteomes" id="UP000215002"/>
    </source>
</evidence>